<keyword evidence="12" id="KW-1015">Disulfide bond</keyword>
<feature type="compositionally biased region" description="Basic and acidic residues" evidence="18">
    <location>
        <begin position="548"/>
        <end position="563"/>
    </location>
</feature>
<comment type="similarity">
    <text evidence="6">Belongs to the MCRIP family.</text>
</comment>
<proteinExistence type="inferred from homology"/>
<evidence type="ECO:0000256" key="3">
    <source>
        <dbReference type="ARBA" id="ARBA00004210"/>
    </source>
</evidence>
<dbReference type="PANTHER" id="PTHR18929">
    <property type="entry name" value="PROTEIN DISULFIDE ISOMERASE"/>
    <property type="match status" value="1"/>
</dbReference>
<dbReference type="Pfam" id="PF13848">
    <property type="entry name" value="Thioredoxin_6"/>
    <property type="match status" value="1"/>
</dbReference>
<dbReference type="InterPro" id="IPR005788">
    <property type="entry name" value="PDI_thioredoxin-like_dom"/>
</dbReference>
<evidence type="ECO:0000256" key="7">
    <source>
        <dbReference type="ARBA" id="ARBA00012723"/>
    </source>
</evidence>
<dbReference type="Gene3D" id="3.40.30.10">
    <property type="entry name" value="Glutaredoxin"/>
    <property type="match status" value="4"/>
</dbReference>
<keyword evidence="9" id="KW-0732">Signal</keyword>
<evidence type="ECO:0000256" key="18">
    <source>
        <dbReference type="SAM" id="MobiDB-lite"/>
    </source>
</evidence>
<keyword evidence="16" id="KW-0040">ANK repeat</keyword>
<dbReference type="PROSITE" id="PS00194">
    <property type="entry name" value="THIOREDOXIN_1"/>
    <property type="match status" value="1"/>
</dbReference>
<evidence type="ECO:0000313" key="21">
    <source>
        <dbReference type="Proteomes" id="UP000233556"/>
    </source>
</evidence>
<comment type="similarity">
    <text evidence="5 17">Belongs to the protein disulfide isomerase family.</text>
</comment>
<feature type="domain" description="Thioredoxin" evidence="19">
    <location>
        <begin position="226"/>
        <end position="352"/>
    </location>
</feature>
<dbReference type="InterPro" id="IPR036770">
    <property type="entry name" value="Ankyrin_rpt-contain_sf"/>
</dbReference>
<evidence type="ECO:0000256" key="9">
    <source>
        <dbReference type="ARBA" id="ARBA00022729"/>
    </source>
</evidence>
<dbReference type="InterPro" id="IPR013766">
    <property type="entry name" value="Thioredoxin_domain"/>
</dbReference>
<dbReference type="EC" id="5.3.4.1" evidence="7"/>
<reference evidence="21" key="1">
    <citation type="submission" date="2017-11" db="EMBL/GenBank/DDBJ databases">
        <authorList>
            <person name="Lima N.C."/>
            <person name="Parody-Merino A.M."/>
            <person name="Battley P.F."/>
            <person name="Fidler A.E."/>
            <person name="Prosdocimi F."/>
        </authorList>
    </citation>
    <scope>NUCLEOTIDE SEQUENCE [LARGE SCALE GENOMIC DNA]</scope>
</reference>
<dbReference type="Gene3D" id="1.25.40.20">
    <property type="entry name" value="Ankyrin repeat-containing domain"/>
    <property type="match status" value="1"/>
</dbReference>
<dbReference type="Proteomes" id="UP000233556">
    <property type="component" value="Unassembled WGS sequence"/>
</dbReference>
<dbReference type="SUPFAM" id="SSF48403">
    <property type="entry name" value="Ankyrin repeat"/>
    <property type="match status" value="1"/>
</dbReference>
<keyword evidence="14" id="KW-0539">Nucleus</keyword>
<evidence type="ECO:0000256" key="14">
    <source>
        <dbReference type="ARBA" id="ARBA00023242"/>
    </source>
</evidence>
<dbReference type="CDD" id="cd02981">
    <property type="entry name" value="PDI_b_family"/>
    <property type="match status" value="1"/>
</dbReference>
<dbReference type="SUPFAM" id="SSF52833">
    <property type="entry name" value="Thioredoxin-like"/>
    <property type="match status" value="3"/>
</dbReference>
<comment type="catalytic activity">
    <reaction evidence="1">
        <text>Catalyzes the rearrangement of -S-S- bonds in proteins.</text>
        <dbReference type="EC" id="5.3.4.1"/>
    </reaction>
</comment>
<evidence type="ECO:0000256" key="11">
    <source>
        <dbReference type="ARBA" id="ARBA00022824"/>
    </source>
</evidence>
<keyword evidence="21" id="KW-1185">Reference proteome</keyword>
<evidence type="ECO:0000313" key="20">
    <source>
        <dbReference type="EMBL" id="PKU30815.1"/>
    </source>
</evidence>
<dbReference type="PANTHER" id="PTHR18929:SF101">
    <property type="entry name" value="PROTEIN DISULFIDE-ISOMERASE"/>
    <property type="match status" value="1"/>
</dbReference>
<dbReference type="GO" id="GO:0005634">
    <property type="term" value="C:nucleus"/>
    <property type="evidence" value="ECO:0007669"/>
    <property type="project" value="UniProtKB-SubCell"/>
</dbReference>
<evidence type="ECO:0000256" key="13">
    <source>
        <dbReference type="ARBA" id="ARBA00023235"/>
    </source>
</evidence>
<dbReference type="GO" id="GO:0010494">
    <property type="term" value="C:cytoplasmic stress granule"/>
    <property type="evidence" value="ECO:0007669"/>
    <property type="project" value="UniProtKB-SubCell"/>
</dbReference>
<keyword evidence="8" id="KW-0963">Cytoplasm</keyword>
<feature type="region of interest" description="Disordered" evidence="18">
    <location>
        <begin position="488"/>
        <end position="509"/>
    </location>
</feature>
<dbReference type="InterPro" id="IPR036249">
    <property type="entry name" value="Thioredoxin-like_sf"/>
</dbReference>
<dbReference type="GO" id="GO:0005788">
    <property type="term" value="C:endoplasmic reticulum lumen"/>
    <property type="evidence" value="ECO:0007669"/>
    <property type="project" value="UniProtKB-SubCell"/>
</dbReference>
<evidence type="ECO:0000256" key="17">
    <source>
        <dbReference type="RuleBase" id="RU004208"/>
    </source>
</evidence>
<dbReference type="GO" id="GO:0006457">
    <property type="term" value="P:protein folding"/>
    <property type="evidence" value="ECO:0007669"/>
    <property type="project" value="TreeGrafter"/>
</dbReference>
<dbReference type="InterPro" id="IPR029428">
    <property type="entry name" value="MCRIP"/>
</dbReference>
<evidence type="ECO:0000256" key="15">
    <source>
        <dbReference type="ARBA" id="ARBA00023284"/>
    </source>
</evidence>
<name>A0A2I0TAK8_LIMLA</name>
<evidence type="ECO:0000256" key="10">
    <source>
        <dbReference type="ARBA" id="ARBA00022737"/>
    </source>
</evidence>
<dbReference type="PROSITE" id="PS50088">
    <property type="entry name" value="ANK_REPEAT"/>
    <property type="match status" value="1"/>
</dbReference>
<dbReference type="Pfam" id="PF12796">
    <property type="entry name" value="Ank_2"/>
    <property type="match status" value="1"/>
</dbReference>
<evidence type="ECO:0000256" key="8">
    <source>
        <dbReference type="ARBA" id="ARBA00022490"/>
    </source>
</evidence>
<dbReference type="InterPro" id="IPR002110">
    <property type="entry name" value="Ankyrin_rpt"/>
</dbReference>
<dbReference type="PRINTS" id="PR00421">
    <property type="entry name" value="THIOREDOXIN"/>
</dbReference>
<dbReference type="FunFam" id="3.40.30.10:FF:000110">
    <property type="entry name" value="Protein disulfide-isomerase"/>
    <property type="match status" value="1"/>
</dbReference>
<evidence type="ECO:0000256" key="16">
    <source>
        <dbReference type="PROSITE-ProRule" id="PRU00023"/>
    </source>
</evidence>
<protein>
    <recommendedName>
        <fullName evidence="7">protein disulfide-isomerase</fullName>
        <ecNumber evidence="7">5.3.4.1</ecNumber>
    </recommendedName>
</protein>
<evidence type="ECO:0000256" key="5">
    <source>
        <dbReference type="ARBA" id="ARBA00006347"/>
    </source>
</evidence>
<dbReference type="SMART" id="SM00248">
    <property type="entry name" value="ANK"/>
    <property type="match status" value="2"/>
</dbReference>
<organism evidence="20 21">
    <name type="scientific">Limosa lapponica baueri</name>
    <dbReference type="NCBI Taxonomy" id="1758121"/>
    <lineage>
        <taxon>Eukaryota</taxon>
        <taxon>Metazoa</taxon>
        <taxon>Chordata</taxon>
        <taxon>Craniata</taxon>
        <taxon>Vertebrata</taxon>
        <taxon>Euteleostomi</taxon>
        <taxon>Archelosauria</taxon>
        <taxon>Archosauria</taxon>
        <taxon>Dinosauria</taxon>
        <taxon>Saurischia</taxon>
        <taxon>Theropoda</taxon>
        <taxon>Coelurosauria</taxon>
        <taxon>Aves</taxon>
        <taxon>Neognathae</taxon>
        <taxon>Neoaves</taxon>
        <taxon>Charadriiformes</taxon>
        <taxon>Scolopacidae</taxon>
        <taxon>Limosa</taxon>
    </lineage>
</organism>
<dbReference type="FunFam" id="3.40.30.10:FF:000027">
    <property type="entry name" value="protein disulfide-isomerase A2"/>
    <property type="match status" value="1"/>
</dbReference>
<dbReference type="GO" id="GO:0034976">
    <property type="term" value="P:response to endoplasmic reticulum stress"/>
    <property type="evidence" value="ECO:0007669"/>
    <property type="project" value="TreeGrafter"/>
</dbReference>
<dbReference type="GO" id="GO:0003756">
    <property type="term" value="F:protein disulfide isomerase activity"/>
    <property type="evidence" value="ECO:0007669"/>
    <property type="project" value="UniProtKB-EC"/>
</dbReference>
<dbReference type="InterPro" id="IPR017937">
    <property type="entry name" value="Thioredoxin_CS"/>
</dbReference>
<evidence type="ECO:0000256" key="4">
    <source>
        <dbReference type="ARBA" id="ARBA00004319"/>
    </source>
</evidence>
<dbReference type="Pfam" id="PF00085">
    <property type="entry name" value="Thioredoxin"/>
    <property type="match status" value="2"/>
</dbReference>
<keyword evidence="11" id="KW-0256">Endoplasmic reticulum</keyword>
<evidence type="ECO:0000256" key="1">
    <source>
        <dbReference type="ARBA" id="ARBA00001182"/>
    </source>
</evidence>
<evidence type="ECO:0000259" key="19">
    <source>
        <dbReference type="PROSITE" id="PS51352"/>
    </source>
</evidence>
<comment type="subcellular location">
    <subcellularLocation>
        <location evidence="3">Cytoplasm</location>
        <location evidence="3">Stress granule</location>
    </subcellularLocation>
    <subcellularLocation>
        <location evidence="4">Endoplasmic reticulum lumen</location>
    </subcellularLocation>
    <subcellularLocation>
        <location evidence="2">Nucleus</location>
    </subcellularLocation>
</comment>
<keyword evidence="15" id="KW-0676">Redox-active center</keyword>
<reference evidence="21" key="2">
    <citation type="submission" date="2017-12" db="EMBL/GenBank/DDBJ databases">
        <title>Genome sequence of the Bar-tailed Godwit (Limosa lapponica baueri).</title>
        <authorList>
            <person name="Lima N.C.B."/>
            <person name="Parody-Merino A.M."/>
            <person name="Battley P.F."/>
            <person name="Fidler A.E."/>
            <person name="Prosdocimi F."/>
        </authorList>
    </citation>
    <scope>NUCLEOTIDE SEQUENCE [LARGE SCALE GENOMIC DNA]</scope>
</reference>
<evidence type="ECO:0000256" key="12">
    <source>
        <dbReference type="ARBA" id="ARBA00023157"/>
    </source>
</evidence>
<dbReference type="CDD" id="cd02961">
    <property type="entry name" value="PDI_a_family"/>
    <property type="match status" value="1"/>
</dbReference>
<feature type="region of interest" description="Disordered" evidence="18">
    <location>
        <begin position="543"/>
        <end position="563"/>
    </location>
</feature>
<dbReference type="Pfam" id="PF14799">
    <property type="entry name" value="FAM195"/>
    <property type="match status" value="1"/>
</dbReference>
<dbReference type="GO" id="GO:0009897">
    <property type="term" value="C:external side of plasma membrane"/>
    <property type="evidence" value="ECO:0007669"/>
    <property type="project" value="TreeGrafter"/>
</dbReference>
<dbReference type="PROSITE" id="PS51352">
    <property type="entry name" value="THIOREDOXIN_2"/>
    <property type="match status" value="1"/>
</dbReference>
<gene>
    <name evidence="20" type="ORF">llap_18881</name>
</gene>
<sequence length="563" mass="62315">MALSGADSPAAAKLKAEGSEIRLAKVDATEESELAQQFGVRGYPTIKFFRNGDKAAPKEYTAGREADDIVSWLKKRTGPAATTLTDAAAAETLVDSSEVVVIGFFKDLTSEPAKEFLLAAEAVDDIPFGISSSADVFSKYQLSKDGVVLFKKFDEGRNNFEGDLTKDNLLNFIKSNSLPLVIEFTEQTAPKIFGGEIKTHILLFLPKSVSDYQGKLDNFKSAAGNFKGKPHLMSQDLPEDWDKQPVKVLVGKNFEEVAFDENKNVFVEFYAPWCGHCKQLAPIWDKLGETYRDHENIVIAKMDSTANEVETVKIHSFPTLKFFPAGSGRNVIDYNGERTLEGFKKFLESGGQDGAAADDRLKAAISMKDYCPVSMPRYSRYSQRLRASRTVRFPNDVVFQDHIRQGDLEQVGRFIRARKVTLDTIYPSGMAALHEAVLTGNLDCVKLLVKYGADIHQKDENGWTPLHMACSDGYADIASSPVSRVVYNGKRSGGPRSPGAGSEIFTPAHEENCVERDLRSQMGSERSLVEEYVEKMPNPSLKAFKPVDLGDLKRRNTQDAKKS</sequence>
<keyword evidence="13 20" id="KW-0413">Isomerase</keyword>
<evidence type="ECO:0000256" key="2">
    <source>
        <dbReference type="ARBA" id="ARBA00004123"/>
    </source>
</evidence>
<dbReference type="AlphaFoldDB" id="A0A2I0TAK8"/>
<keyword evidence="10" id="KW-0677">Repeat</keyword>
<dbReference type="EMBL" id="KZ513920">
    <property type="protein sequence ID" value="PKU30815.1"/>
    <property type="molecule type" value="Genomic_DNA"/>
</dbReference>
<dbReference type="CDD" id="cd02995">
    <property type="entry name" value="PDI_a_PDI_a'_C"/>
    <property type="match status" value="1"/>
</dbReference>
<evidence type="ECO:0000256" key="6">
    <source>
        <dbReference type="ARBA" id="ARBA00010821"/>
    </source>
</evidence>
<dbReference type="NCBIfam" id="TIGR01126">
    <property type="entry name" value="pdi_dom"/>
    <property type="match status" value="1"/>
</dbReference>
<dbReference type="PROSITE" id="PS50297">
    <property type="entry name" value="ANK_REP_REGION"/>
    <property type="match status" value="1"/>
</dbReference>
<feature type="repeat" description="ANK" evidence="16">
    <location>
        <begin position="428"/>
        <end position="460"/>
    </location>
</feature>
<dbReference type="OrthoDB" id="72053at2759"/>
<accession>A0A2I0TAK8</accession>